<reference evidence="2" key="1">
    <citation type="submission" date="2018-02" db="EMBL/GenBank/DDBJ databases">
        <authorList>
            <person name="Clavel T."/>
            <person name="Strowig T."/>
        </authorList>
    </citation>
    <scope>NUCLEOTIDE SEQUENCE [LARGE SCALE GENOMIC DNA]</scope>
    <source>
        <strain evidence="2">DSM 100764</strain>
    </source>
</reference>
<accession>A0A2V1IR50</accession>
<name>A0A2V1IR50_9BACT</name>
<gene>
    <name evidence="1" type="ORF">C5O25_11235</name>
</gene>
<dbReference type="AlphaFoldDB" id="A0A2V1IR50"/>
<dbReference type="EMBL" id="PUBV01000033">
    <property type="protein sequence ID" value="PWB06145.1"/>
    <property type="molecule type" value="Genomic_DNA"/>
</dbReference>
<dbReference type="Proteomes" id="UP000244925">
    <property type="component" value="Unassembled WGS sequence"/>
</dbReference>
<keyword evidence="2" id="KW-1185">Reference proteome</keyword>
<evidence type="ECO:0000313" key="1">
    <source>
        <dbReference type="EMBL" id="PWB06145.1"/>
    </source>
</evidence>
<proteinExistence type="predicted"/>
<sequence>MNNPEQIPLPQFRSATPLSAIELNRLRFGKGLTVLTPDRLRSIAGQTDTPASTTAHSAVK</sequence>
<organism evidence="1 2">
    <name type="scientific">Paramuribaculum intestinale</name>
    <dbReference type="NCBI Taxonomy" id="2094151"/>
    <lineage>
        <taxon>Bacteria</taxon>
        <taxon>Pseudomonadati</taxon>
        <taxon>Bacteroidota</taxon>
        <taxon>Bacteroidia</taxon>
        <taxon>Bacteroidales</taxon>
        <taxon>Muribaculaceae</taxon>
        <taxon>Paramuribaculum</taxon>
    </lineage>
</organism>
<protein>
    <submittedName>
        <fullName evidence="1">Uncharacterized protein</fullName>
    </submittedName>
</protein>
<comment type="caution">
    <text evidence="1">The sequence shown here is derived from an EMBL/GenBank/DDBJ whole genome shotgun (WGS) entry which is preliminary data.</text>
</comment>
<evidence type="ECO:0000313" key="2">
    <source>
        <dbReference type="Proteomes" id="UP000244925"/>
    </source>
</evidence>
<dbReference type="RefSeq" id="WP_107036834.1">
    <property type="nucleotide sequence ID" value="NZ_CAOOBX010000030.1"/>
</dbReference>